<organism evidence="2 3">
    <name type="scientific">Flavobacterium gillisiae</name>
    <dbReference type="NCBI Taxonomy" id="150146"/>
    <lineage>
        <taxon>Bacteria</taxon>
        <taxon>Pseudomonadati</taxon>
        <taxon>Bacteroidota</taxon>
        <taxon>Flavobacteriia</taxon>
        <taxon>Flavobacteriales</taxon>
        <taxon>Flavobacteriaceae</taxon>
        <taxon>Flavobacterium</taxon>
    </lineage>
</organism>
<dbReference type="Proteomes" id="UP000198951">
    <property type="component" value="Unassembled WGS sequence"/>
</dbReference>
<dbReference type="OrthoDB" id="646079at2"/>
<keyword evidence="3" id="KW-1185">Reference proteome</keyword>
<dbReference type="AlphaFoldDB" id="A0A1H4FX75"/>
<dbReference type="RefSeq" id="WP_091093264.1">
    <property type="nucleotide sequence ID" value="NZ_FNRD01000015.1"/>
</dbReference>
<sequence length="231" mass="25337">MKNLFLGLFVILVMISCSSEEYGITAVNGNDVSTQASTVKQLGPANDANPYDEVGKRYGKWLTDYYQIHGNSKTIHDLTAQVNYVGAKLKVNDVFGKSNILITEDGITVSVSNLENTLTSTLATATLSETAKSSLLSFFVSLIQNKEAEYSLLYDFIVAYEAGILDSTNLTVQELETILGITSVTRYALDAEGGHKDRDWEISVGNKKVPSKFGPFQASLISVIVHLRFYL</sequence>
<evidence type="ECO:0000313" key="2">
    <source>
        <dbReference type="EMBL" id="SEB01953.1"/>
    </source>
</evidence>
<evidence type="ECO:0000313" key="3">
    <source>
        <dbReference type="Proteomes" id="UP000198951"/>
    </source>
</evidence>
<protein>
    <submittedName>
        <fullName evidence="2">Uncharacterized protein</fullName>
    </submittedName>
</protein>
<gene>
    <name evidence="2" type="ORF">SAMN05443667_11589</name>
</gene>
<name>A0A1H4FX75_9FLAO</name>
<accession>A0A1H4FX75</accession>
<dbReference type="EMBL" id="FNRD01000015">
    <property type="protein sequence ID" value="SEB01953.1"/>
    <property type="molecule type" value="Genomic_DNA"/>
</dbReference>
<reference evidence="3" key="1">
    <citation type="submission" date="2016-10" db="EMBL/GenBank/DDBJ databases">
        <authorList>
            <person name="Varghese N."/>
            <person name="Submissions S."/>
        </authorList>
    </citation>
    <scope>NUCLEOTIDE SEQUENCE [LARGE SCALE GENOMIC DNA]</scope>
    <source>
        <strain evidence="3">DSM 22376</strain>
    </source>
</reference>
<feature type="signal peptide" evidence="1">
    <location>
        <begin position="1"/>
        <end position="19"/>
    </location>
</feature>
<dbReference type="PROSITE" id="PS51257">
    <property type="entry name" value="PROKAR_LIPOPROTEIN"/>
    <property type="match status" value="1"/>
</dbReference>
<evidence type="ECO:0000256" key="1">
    <source>
        <dbReference type="SAM" id="SignalP"/>
    </source>
</evidence>
<proteinExistence type="predicted"/>
<dbReference type="STRING" id="150146.SAMN05443667_11589"/>
<feature type="chain" id="PRO_5011673819" evidence="1">
    <location>
        <begin position="20"/>
        <end position="231"/>
    </location>
</feature>
<keyword evidence="1" id="KW-0732">Signal</keyword>